<keyword evidence="16" id="KW-1185">Reference proteome</keyword>
<keyword evidence="9 12" id="KW-0472">Membrane</keyword>
<sequence>MRVDRDGGLFSLALFVMLMLFEANSCRAAEMLMEKSNTTFRCSGRLDDCLIAEDMELELLMDSHISRMLIGANGKAKIDFTNVAHKTVPCGPGKQYGPCINPKEKKVPNNCGWVVNRVQALPYILENHVAICAQIYTPPDNIALDCGSSTSGNSAVPGGRKWTGDKDSKFALIEESSSKSVSATALSQSSSVLRVPYLTARISKSQFTYVFPVTAGQKFIRLHVYPAHASLTADYLGEASFFKEFCVNLEQNQSLTVTFTPMSMSYAFINGIEVVSMPTNLYYSRLDDQGLPFIGQEAQFQIDNYTALENVHRLNVGGKSIPAVDDTGMYRNWYDDYFYLVPAGVVASNRSIKLDYSIIPEYSAPDDVYRTARSMGSNRTENLLYNLTWRLPVDSGFRYLVRLHFCEFDPYVETVSDRRFIIYIDNKTAEAAFDVIEATGDKGRPMYKDYVVMIGNTGDKSEYTLFIALHPKNLFSTYADGFLNGLEVFKLNNSGGNLAGPNPAPQAPLAGYEDSSPKAEKSNTRRNLLFSIGGCGIGLLIILVLLCCIIVWRHRKMHWYGAYCKGSRFCCWMDPYKRKSFWAKSSSLPDELYRHFSLDEIKAATSDFHEALIIGVGGFGNVHKGFLDNGETIVAIKRLNPLSRQGAREFKTEIEMLSQLRHIHLVSLNGYCNDNSEMILVYDYMINGTLRDHLYDTKNDPLTWKQRLKICHGAAIGLNYLHTEVKYTIIHRDVKTSNILQDEKFTAKVSDFGLSKMDPKIDVVNTGVKGTWGYLDPEKALDKKLAVDQVNLAHWVKKCIADGTLYQIIDPRLRGKISPECFKVFVEIAESCVQEAGVNRPLINDVMEKLGFALELQETADAGKEKIKPAGEHSYQDILFPLARDIDVDTLGSNVLQLLIPFMIRAVLCLMTYSQVPLAQKNCDD</sequence>
<dbReference type="PROSITE" id="PS00107">
    <property type="entry name" value="PROTEIN_KINASE_ATP"/>
    <property type="match status" value="1"/>
</dbReference>
<dbReference type="eggNOG" id="KOG1187">
    <property type="taxonomic scope" value="Eukaryota"/>
</dbReference>
<dbReference type="FunFam" id="2.60.120.430:FF:000007">
    <property type="entry name" value="FERONIA receptor-like kinase"/>
    <property type="match status" value="1"/>
</dbReference>
<dbReference type="InterPro" id="IPR017441">
    <property type="entry name" value="Protein_kinase_ATP_BS"/>
</dbReference>
<keyword evidence="6 11" id="KW-0547">Nucleotide-binding</keyword>
<evidence type="ECO:0000256" key="6">
    <source>
        <dbReference type="ARBA" id="ARBA00022741"/>
    </source>
</evidence>
<evidence type="ECO:0000256" key="9">
    <source>
        <dbReference type="ARBA" id="ARBA00023136"/>
    </source>
</evidence>
<keyword evidence="5 13" id="KW-0732">Signal</keyword>
<dbReference type="InterPro" id="IPR024788">
    <property type="entry name" value="Malectin-like_Carb-bd_dom"/>
</dbReference>
<dbReference type="GO" id="GO:0004674">
    <property type="term" value="F:protein serine/threonine kinase activity"/>
    <property type="evidence" value="ECO:0007669"/>
    <property type="project" value="UniProtKB-KW"/>
</dbReference>
<dbReference type="AlphaFoldDB" id="A0A061EN44"/>
<keyword evidence="2" id="KW-0723">Serine/threonine-protein kinase</keyword>
<dbReference type="InterPro" id="IPR000719">
    <property type="entry name" value="Prot_kinase_dom"/>
</dbReference>
<evidence type="ECO:0000259" key="14">
    <source>
        <dbReference type="PROSITE" id="PS50011"/>
    </source>
</evidence>
<evidence type="ECO:0000256" key="4">
    <source>
        <dbReference type="ARBA" id="ARBA00022692"/>
    </source>
</evidence>
<keyword evidence="3" id="KW-0808">Transferase</keyword>
<evidence type="ECO:0000256" key="8">
    <source>
        <dbReference type="ARBA" id="ARBA00022989"/>
    </source>
</evidence>
<proteinExistence type="predicted"/>
<dbReference type="PROSITE" id="PS50011">
    <property type="entry name" value="PROTEIN_KINASE_DOM"/>
    <property type="match status" value="1"/>
</dbReference>
<dbReference type="GO" id="GO:0004672">
    <property type="term" value="F:protein kinase activity"/>
    <property type="evidence" value="ECO:0000318"/>
    <property type="project" value="GO_Central"/>
</dbReference>
<dbReference type="GO" id="GO:0004714">
    <property type="term" value="F:transmembrane receptor protein tyrosine kinase activity"/>
    <property type="evidence" value="ECO:0007669"/>
    <property type="project" value="InterPro"/>
</dbReference>
<evidence type="ECO:0000256" key="1">
    <source>
        <dbReference type="ARBA" id="ARBA00004479"/>
    </source>
</evidence>
<keyword evidence="8 12" id="KW-1133">Transmembrane helix</keyword>
<dbReference type="OMA" id="SNIHEYT"/>
<dbReference type="InterPro" id="IPR011009">
    <property type="entry name" value="Kinase-like_dom_sf"/>
</dbReference>
<dbReference type="InParanoid" id="A0A061EN44"/>
<dbReference type="EMBL" id="CM001882">
    <property type="protein sequence ID" value="EOY03724.1"/>
    <property type="molecule type" value="Genomic_DNA"/>
</dbReference>
<keyword evidence="7 11" id="KW-0067">ATP-binding</keyword>
<dbReference type="Gene3D" id="3.30.200.20">
    <property type="entry name" value="Phosphorylase Kinase, domain 1"/>
    <property type="match status" value="1"/>
</dbReference>
<dbReference type="SUPFAM" id="SSF56112">
    <property type="entry name" value="Protein kinase-like (PK-like)"/>
    <property type="match status" value="1"/>
</dbReference>
<evidence type="ECO:0000256" key="11">
    <source>
        <dbReference type="PROSITE-ProRule" id="PRU10141"/>
    </source>
</evidence>
<dbReference type="Gene3D" id="1.10.510.10">
    <property type="entry name" value="Transferase(Phosphotransferase) domain 1"/>
    <property type="match status" value="2"/>
</dbReference>
<dbReference type="HOGENOM" id="CLU_000288_42_5_1"/>
<protein>
    <submittedName>
        <fullName evidence="15">Malectin/receptor protein kinase family protein</fullName>
    </submittedName>
</protein>
<evidence type="ECO:0000256" key="12">
    <source>
        <dbReference type="SAM" id="Phobius"/>
    </source>
</evidence>
<dbReference type="Proteomes" id="UP000026915">
    <property type="component" value="Chromosome 4"/>
</dbReference>
<dbReference type="Pfam" id="PF07714">
    <property type="entry name" value="PK_Tyr_Ser-Thr"/>
    <property type="match status" value="1"/>
</dbReference>
<dbReference type="InterPro" id="IPR045272">
    <property type="entry name" value="ANXUR1/2-like"/>
</dbReference>
<evidence type="ECO:0000256" key="3">
    <source>
        <dbReference type="ARBA" id="ARBA00022679"/>
    </source>
</evidence>
<keyword evidence="10" id="KW-0325">Glycoprotein</keyword>
<accession>A0A061EN44</accession>
<dbReference type="GO" id="GO:0005886">
    <property type="term" value="C:plasma membrane"/>
    <property type="evidence" value="ECO:0000318"/>
    <property type="project" value="GO_Central"/>
</dbReference>
<feature type="domain" description="Protein kinase" evidence="14">
    <location>
        <begin position="608"/>
        <end position="925"/>
    </location>
</feature>
<organism evidence="15 16">
    <name type="scientific">Theobroma cacao</name>
    <name type="common">Cacao</name>
    <name type="synonym">Cocoa</name>
    <dbReference type="NCBI Taxonomy" id="3641"/>
    <lineage>
        <taxon>Eukaryota</taxon>
        <taxon>Viridiplantae</taxon>
        <taxon>Streptophyta</taxon>
        <taxon>Embryophyta</taxon>
        <taxon>Tracheophyta</taxon>
        <taxon>Spermatophyta</taxon>
        <taxon>Magnoliopsida</taxon>
        <taxon>eudicotyledons</taxon>
        <taxon>Gunneridae</taxon>
        <taxon>Pentapetalae</taxon>
        <taxon>rosids</taxon>
        <taxon>malvids</taxon>
        <taxon>Malvales</taxon>
        <taxon>Malvaceae</taxon>
        <taxon>Byttnerioideae</taxon>
        <taxon>Theobroma</taxon>
    </lineage>
</organism>
<dbReference type="FunFam" id="3.30.200.20:FF:000645">
    <property type="entry name" value="Receptor-like protein kinase FERONIA"/>
    <property type="match status" value="1"/>
</dbReference>
<dbReference type="GO" id="GO:0005524">
    <property type="term" value="F:ATP binding"/>
    <property type="evidence" value="ECO:0007669"/>
    <property type="project" value="UniProtKB-UniRule"/>
</dbReference>
<evidence type="ECO:0000256" key="10">
    <source>
        <dbReference type="ARBA" id="ARBA00023180"/>
    </source>
</evidence>
<evidence type="ECO:0000256" key="13">
    <source>
        <dbReference type="SAM" id="SignalP"/>
    </source>
</evidence>
<feature type="chain" id="PRO_5001597611" evidence="13">
    <location>
        <begin position="29"/>
        <end position="925"/>
    </location>
</feature>
<feature type="transmembrane region" description="Helical" evidence="12">
    <location>
        <begin position="528"/>
        <end position="552"/>
    </location>
</feature>
<evidence type="ECO:0000256" key="2">
    <source>
        <dbReference type="ARBA" id="ARBA00022527"/>
    </source>
</evidence>
<dbReference type="PANTHER" id="PTHR34590">
    <property type="entry name" value="OS03G0124300 PROTEIN-RELATED"/>
    <property type="match status" value="1"/>
</dbReference>
<keyword evidence="4 12" id="KW-0812">Transmembrane</keyword>
<keyword evidence="15" id="KW-0418">Kinase</keyword>
<evidence type="ECO:0000313" key="15">
    <source>
        <dbReference type="EMBL" id="EOY03724.1"/>
    </source>
</evidence>
<feature type="signal peptide" evidence="13">
    <location>
        <begin position="1"/>
        <end position="28"/>
    </location>
</feature>
<evidence type="ECO:0000313" key="16">
    <source>
        <dbReference type="Proteomes" id="UP000026915"/>
    </source>
</evidence>
<name>A0A061EN44_THECC</name>
<feature type="binding site" evidence="11">
    <location>
        <position position="637"/>
    </location>
    <ligand>
        <name>ATP</name>
        <dbReference type="ChEBI" id="CHEBI:30616"/>
    </ligand>
</feature>
<evidence type="ECO:0000256" key="7">
    <source>
        <dbReference type="ARBA" id="ARBA00022840"/>
    </source>
</evidence>
<dbReference type="Pfam" id="PF12819">
    <property type="entry name" value="Malectin_like"/>
    <property type="match status" value="1"/>
</dbReference>
<dbReference type="InterPro" id="IPR001245">
    <property type="entry name" value="Ser-Thr/Tyr_kinase_cat_dom"/>
</dbReference>
<dbReference type="Gene3D" id="2.60.120.430">
    <property type="entry name" value="Galactose-binding lectin"/>
    <property type="match status" value="2"/>
</dbReference>
<dbReference type="Gramene" id="EOY03724">
    <property type="protein sequence ID" value="EOY03724"/>
    <property type="gene ID" value="TCM_018849"/>
</dbReference>
<comment type="subcellular location">
    <subcellularLocation>
        <location evidence="1">Membrane</location>
        <topology evidence="1">Single-pass type I membrane protein</topology>
    </subcellularLocation>
</comment>
<reference evidence="15 16" key="1">
    <citation type="journal article" date="2013" name="Genome Biol.">
        <title>The genome sequence of the most widely cultivated cacao type and its use to identify candidate genes regulating pod color.</title>
        <authorList>
            <person name="Motamayor J.C."/>
            <person name="Mockaitis K."/>
            <person name="Schmutz J."/>
            <person name="Haiminen N."/>
            <person name="Iii D.L."/>
            <person name="Cornejo O."/>
            <person name="Findley S.D."/>
            <person name="Zheng P."/>
            <person name="Utro F."/>
            <person name="Royaert S."/>
            <person name="Saski C."/>
            <person name="Jenkins J."/>
            <person name="Podicheti R."/>
            <person name="Zhao M."/>
            <person name="Scheffler B.E."/>
            <person name="Stack J.C."/>
            <person name="Feltus F.A."/>
            <person name="Mustiga G.M."/>
            <person name="Amores F."/>
            <person name="Phillips W."/>
            <person name="Marelli J.P."/>
            <person name="May G.D."/>
            <person name="Shapiro H."/>
            <person name="Ma J."/>
            <person name="Bustamante C.D."/>
            <person name="Schnell R.J."/>
            <person name="Main D."/>
            <person name="Gilbert D."/>
            <person name="Parida L."/>
            <person name="Kuhn D.N."/>
        </authorList>
    </citation>
    <scope>NUCLEOTIDE SEQUENCE [LARGE SCALE GENOMIC DNA]</scope>
    <source>
        <strain evidence="16">cv. Matina 1-6</strain>
    </source>
</reference>
<gene>
    <name evidence="15" type="ORF">TCM_018849</name>
</gene>
<evidence type="ECO:0000256" key="5">
    <source>
        <dbReference type="ARBA" id="ARBA00022729"/>
    </source>
</evidence>
<dbReference type="SMART" id="SM00220">
    <property type="entry name" value="S_TKc"/>
    <property type="match status" value="1"/>
</dbReference>
<dbReference type="PANTHER" id="PTHR34590:SF15">
    <property type="entry name" value="PROTEIN KINASE DOMAIN-CONTAINING PROTEIN"/>
    <property type="match status" value="1"/>
</dbReference>